<keyword evidence="3" id="KW-0238">DNA-binding</keyword>
<dbReference type="SUPFAM" id="SSF47413">
    <property type="entry name" value="lambda repressor-like DNA-binding domains"/>
    <property type="match status" value="1"/>
</dbReference>
<feature type="domain" description="HTH lacI-type" evidence="6">
    <location>
        <begin position="25"/>
        <end position="79"/>
    </location>
</feature>
<protein>
    <submittedName>
        <fullName evidence="7">LacI family transcriptional regulator</fullName>
    </submittedName>
</protein>
<dbReference type="InterPro" id="IPR046335">
    <property type="entry name" value="LacI/GalR-like_sensor"/>
</dbReference>
<dbReference type="CDD" id="cd01392">
    <property type="entry name" value="HTH_LacI"/>
    <property type="match status" value="1"/>
</dbReference>
<dbReference type="InterPro" id="IPR000843">
    <property type="entry name" value="HTH_LacI"/>
</dbReference>
<dbReference type="Proteomes" id="UP000238362">
    <property type="component" value="Unassembled WGS sequence"/>
</dbReference>
<keyword evidence="4" id="KW-0804">Transcription</keyword>
<keyword evidence="2" id="KW-0805">Transcription regulation</keyword>
<evidence type="ECO:0000259" key="6">
    <source>
        <dbReference type="PROSITE" id="PS50932"/>
    </source>
</evidence>
<dbReference type="SUPFAM" id="SSF53822">
    <property type="entry name" value="Periplasmic binding protein-like I"/>
    <property type="match status" value="1"/>
</dbReference>
<dbReference type="AlphaFoldDB" id="A0A2T0M1D2"/>
<evidence type="ECO:0000256" key="1">
    <source>
        <dbReference type="ARBA" id="ARBA00022491"/>
    </source>
</evidence>
<dbReference type="PANTHER" id="PTHR30146">
    <property type="entry name" value="LACI-RELATED TRANSCRIPTIONAL REPRESSOR"/>
    <property type="match status" value="1"/>
</dbReference>
<keyword evidence="1" id="KW-0678">Repressor</keyword>
<dbReference type="Gene3D" id="3.40.50.2300">
    <property type="match status" value="2"/>
</dbReference>
<comment type="caution">
    <text evidence="7">The sequence shown here is derived from an EMBL/GenBank/DDBJ whole genome shotgun (WGS) entry which is preliminary data.</text>
</comment>
<evidence type="ECO:0000256" key="5">
    <source>
        <dbReference type="SAM" id="MobiDB-lite"/>
    </source>
</evidence>
<accession>A0A2T0M1D2</accession>
<dbReference type="CDD" id="cd06267">
    <property type="entry name" value="PBP1_LacI_sugar_binding-like"/>
    <property type="match status" value="1"/>
</dbReference>
<gene>
    <name evidence="7" type="ORF">B0I33_102516</name>
</gene>
<reference evidence="7 8" key="1">
    <citation type="submission" date="2018-03" db="EMBL/GenBank/DDBJ databases">
        <title>Genomic Encyclopedia of Type Strains, Phase III (KMG-III): the genomes of soil and plant-associated and newly described type strains.</title>
        <authorList>
            <person name="Whitman W."/>
        </authorList>
    </citation>
    <scope>NUCLEOTIDE SEQUENCE [LARGE SCALE GENOMIC DNA]</scope>
    <source>
        <strain evidence="7 8">CGMCC 4.7125</strain>
    </source>
</reference>
<evidence type="ECO:0000256" key="4">
    <source>
        <dbReference type="ARBA" id="ARBA00023163"/>
    </source>
</evidence>
<dbReference type="InterPro" id="IPR010982">
    <property type="entry name" value="Lambda_DNA-bd_dom_sf"/>
</dbReference>
<evidence type="ECO:0000313" key="7">
    <source>
        <dbReference type="EMBL" id="PRX50395.1"/>
    </source>
</evidence>
<dbReference type="Pfam" id="PF00356">
    <property type="entry name" value="LacI"/>
    <property type="match status" value="1"/>
</dbReference>
<dbReference type="EMBL" id="PVNH01000002">
    <property type="protein sequence ID" value="PRX50395.1"/>
    <property type="molecule type" value="Genomic_DNA"/>
</dbReference>
<dbReference type="InterPro" id="IPR028082">
    <property type="entry name" value="Peripla_BP_I"/>
</dbReference>
<proteinExistence type="predicted"/>
<dbReference type="Pfam" id="PF13377">
    <property type="entry name" value="Peripla_BP_3"/>
    <property type="match status" value="1"/>
</dbReference>
<evidence type="ECO:0000256" key="2">
    <source>
        <dbReference type="ARBA" id="ARBA00023015"/>
    </source>
</evidence>
<dbReference type="GO" id="GO:0000976">
    <property type="term" value="F:transcription cis-regulatory region binding"/>
    <property type="evidence" value="ECO:0007669"/>
    <property type="project" value="TreeGrafter"/>
</dbReference>
<keyword evidence="8" id="KW-1185">Reference proteome</keyword>
<evidence type="ECO:0000256" key="3">
    <source>
        <dbReference type="ARBA" id="ARBA00023125"/>
    </source>
</evidence>
<organism evidence="7 8">
    <name type="scientific">Prauserella shujinwangii</name>
    <dbReference type="NCBI Taxonomy" id="1453103"/>
    <lineage>
        <taxon>Bacteria</taxon>
        <taxon>Bacillati</taxon>
        <taxon>Actinomycetota</taxon>
        <taxon>Actinomycetes</taxon>
        <taxon>Pseudonocardiales</taxon>
        <taxon>Pseudonocardiaceae</taxon>
        <taxon>Prauserella</taxon>
    </lineage>
</organism>
<sequence length="353" mass="37723">MTSGCQKLPQPASVATVNGDHGKRPTIYDVAREAGVATSTVSRALAKPDRVNARTREHVLEVAKRLGYRTNPLARALPSGRTQTVALFVSDVTNPHFFGIIRGAEQQTRAAGCTLILGDTEESPDLESGNVERLSGSVDGFVIAASRMSDREIRELAGRHRLTLISRQVEGVPSAIVDHEDGTRQIIEHLASLGHTSVVYLAGPRRSWLAAKRWQVIRTTARQFGMSATRLGPFPPAVRGGAAAADAAFGHGATAAIAHNDLLAIGMLRRFAARGLRVPDDISVVGYDDIFGADFCSPPLTTLAGQFEEAGRLAVDLLLGSRDGHRRSRSASQVVLPSHLVIRDSTGPAPARQ</sequence>
<dbReference type="PROSITE" id="PS50932">
    <property type="entry name" value="HTH_LACI_2"/>
    <property type="match status" value="1"/>
</dbReference>
<evidence type="ECO:0000313" key="8">
    <source>
        <dbReference type="Proteomes" id="UP000238362"/>
    </source>
</evidence>
<name>A0A2T0M1D2_9PSEU</name>
<feature type="region of interest" description="Disordered" evidence="5">
    <location>
        <begin position="1"/>
        <end position="23"/>
    </location>
</feature>
<dbReference type="PANTHER" id="PTHR30146:SF148">
    <property type="entry name" value="HTH-TYPE TRANSCRIPTIONAL REPRESSOR PURR-RELATED"/>
    <property type="match status" value="1"/>
</dbReference>
<dbReference type="SMART" id="SM00354">
    <property type="entry name" value="HTH_LACI"/>
    <property type="match status" value="1"/>
</dbReference>
<dbReference type="Gene3D" id="1.10.260.40">
    <property type="entry name" value="lambda repressor-like DNA-binding domains"/>
    <property type="match status" value="1"/>
</dbReference>
<dbReference type="GO" id="GO:0003700">
    <property type="term" value="F:DNA-binding transcription factor activity"/>
    <property type="evidence" value="ECO:0007669"/>
    <property type="project" value="TreeGrafter"/>
</dbReference>